<dbReference type="VEuPathDB" id="FungiDB:HMPREF1541_04421"/>
<organism evidence="2 3">
    <name type="scientific">Cyphellophora europaea (strain CBS 101466)</name>
    <name type="common">Phialophora europaea</name>
    <dbReference type="NCBI Taxonomy" id="1220924"/>
    <lineage>
        <taxon>Eukaryota</taxon>
        <taxon>Fungi</taxon>
        <taxon>Dikarya</taxon>
        <taxon>Ascomycota</taxon>
        <taxon>Pezizomycotina</taxon>
        <taxon>Eurotiomycetes</taxon>
        <taxon>Chaetothyriomycetidae</taxon>
        <taxon>Chaetothyriales</taxon>
        <taxon>Cyphellophoraceae</taxon>
        <taxon>Cyphellophora</taxon>
    </lineage>
</organism>
<dbReference type="InterPro" id="IPR005303">
    <property type="entry name" value="MOCOS_middle"/>
</dbReference>
<dbReference type="OrthoDB" id="17255at2759"/>
<dbReference type="PROSITE" id="PS51340">
    <property type="entry name" value="MOSC"/>
    <property type="match status" value="1"/>
</dbReference>
<dbReference type="GO" id="GO:0003824">
    <property type="term" value="F:catalytic activity"/>
    <property type="evidence" value="ECO:0007669"/>
    <property type="project" value="InterPro"/>
</dbReference>
<dbReference type="SUPFAM" id="SSF50800">
    <property type="entry name" value="PK beta-barrel domain-like"/>
    <property type="match status" value="1"/>
</dbReference>
<keyword evidence="3" id="KW-1185">Reference proteome</keyword>
<feature type="domain" description="MOSC" evidence="1">
    <location>
        <begin position="217"/>
        <end position="385"/>
    </location>
</feature>
<dbReference type="Proteomes" id="UP000030752">
    <property type="component" value="Unassembled WGS sequence"/>
</dbReference>
<dbReference type="SUPFAM" id="SSF141673">
    <property type="entry name" value="MOSC N-terminal domain-like"/>
    <property type="match status" value="1"/>
</dbReference>
<dbReference type="GO" id="GO:0030151">
    <property type="term" value="F:molybdenum ion binding"/>
    <property type="evidence" value="ECO:0007669"/>
    <property type="project" value="InterPro"/>
</dbReference>
<dbReference type="InterPro" id="IPR005302">
    <property type="entry name" value="MoCF_Sase_C"/>
</dbReference>
<dbReference type="STRING" id="1220924.W2RV16"/>
<protein>
    <recommendedName>
        <fullName evidence="1">MOSC domain-containing protein</fullName>
    </recommendedName>
</protein>
<reference evidence="2 3" key="1">
    <citation type="submission" date="2013-03" db="EMBL/GenBank/DDBJ databases">
        <title>The Genome Sequence of Phialophora europaea CBS 101466.</title>
        <authorList>
            <consortium name="The Broad Institute Genomics Platform"/>
            <person name="Cuomo C."/>
            <person name="de Hoog S."/>
            <person name="Gorbushina A."/>
            <person name="Walker B."/>
            <person name="Young S.K."/>
            <person name="Zeng Q."/>
            <person name="Gargeya S."/>
            <person name="Fitzgerald M."/>
            <person name="Haas B."/>
            <person name="Abouelleil A."/>
            <person name="Allen A.W."/>
            <person name="Alvarado L."/>
            <person name="Arachchi H.M."/>
            <person name="Berlin A.M."/>
            <person name="Chapman S.B."/>
            <person name="Gainer-Dewar J."/>
            <person name="Goldberg J."/>
            <person name="Griggs A."/>
            <person name="Gujja S."/>
            <person name="Hansen M."/>
            <person name="Howarth C."/>
            <person name="Imamovic A."/>
            <person name="Ireland A."/>
            <person name="Larimer J."/>
            <person name="McCowan C."/>
            <person name="Murphy C."/>
            <person name="Pearson M."/>
            <person name="Poon T.W."/>
            <person name="Priest M."/>
            <person name="Roberts A."/>
            <person name="Saif S."/>
            <person name="Shea T."/>
            <person name="Sisk P."/>
            <person name="Sykes S."/>
            <person name="Wortman J."/>
            <person name="Nusbaum C."/>
            <person name="Birren B."/>
        </authorList>
    </citation>
    <scope>NUCLEOTIDE SEQUENCE [LARGE SCALE GENOMIC DNA]</scope>
    <source>
        <strain evidence="2 3">CBS 101466</strain>
    </source>
</reference>
<dbReference type="eggNOG" id="KOG2362">
    <property type="taxonomic scope" value="Eukaryota"/>
</dbReference>
<sequence length="406" mass="44232">MTEAKTSPLKVKHLYTYPIKSIRGLSLPALPISPLGPSHDRRFMLIAMETIDPKTNLPSNMHVSKFEEMCLFTTHLPDGNDDNPSMTAEQIAALTEIEVRYAKDHCFKDTAKKVSMEALRVPLSPGTEDLQTVKVRMHGSPTVAYDMGAKYNGWFSERFGYEVKLLYLGEHRRKVLGNVAPAVAAAQARGEMAQYDGLKNLPEGEGDGSGGWWSGISSAVARMAANLPGAAAAGLNGNEGEGVDIGIGFADVAPFLVISTKSWENASSRLPDGQEMDITKFRPNIVVEGADEAFDEDYWGELIFGGGKEAVRIILTQNCARCNSLNVDFRTGKVGEGEDGKILKLLSKDRRVDPGSKWSPIFGRYGFLGGKGEASLNVGDQVEVGKRNEARTSWEWPGLGTYPKQT</sequence>
<dbReference type="GO" id="GO:0030170">
    <property type="term" value="F:pyridoxal phosphate binding"/>
    <property type="evidence" value="ECO:0007669"/>
    <property type="project" value="InterPro"/>
</dbReference>
<dbReference type="InterPro" id="IPR011037">
    <property type="entry name" value="Pyrv_Knase-like_insert_dom_sf"/>
</dbReference>
<dbReference type="EMBL" id="KB822720">
    <property type="protein sequence ID" value="ETN40145.1"/>
    <property type="molecule type" value="Genomic_DNA"/>
</dbReference>
<accession>W2RV16</accession>
<evidence type="ECO:0000259" key="1">
    <source>
        <dbReference type="PROSITE" id="PS51340"/>
    </source>
</evidence>
<gene>
    <name evidence="2" type="ORF">HMPREF1541_04421</name>
</gene>
<name>W2RV16_CYPE1</name>
<evidence type="ECO:0000313" key="2">
    <source>
        <dbReference type="EMBL" id="ETN40145.1"/>
    </source>
</evidence>
<proteinExistence type="predicted"/>
<dbReference type="HOGENOM" id="CLU_028286_3_0_1"/>
<dbReference type="GeneID" id="19971760"/>
<dbReference type="PANTHER" id="PTHR14237">
    <property type="entry name" value="MOLYBDOPTERIN COFACTOR SULFURASE MOSC"/>
    <property type="match status" value="1"/>
</dbReference>
<evidence type="ECO:0000313" key="3">
    <source>
        <dbReference type="Proteomes" id="UP000030752"/>
    </source>
</evidence>
<dbReference type="RefSeq" id="XP_008716988.1">
    <property type="nucleotide sequence ID" value="XM_008718766.1"/>
</dbReference>
<dbReference type="PANTHER" id="PTHR14237:SF34">
    <property type="entry name" value="MOSC DOMAIN PROTEIN (AFU_ORTHOLOGUE AFUA_2G07820)"/>
    <property type="match status" value="1"/>
</dbReference>
<dbReference type="AlphaFoldDB" id="W2RV16"/>
<dbReference type="Pfam" id="PF03476">
    <property type="entry name" value="MOSC_N"/>
    <property type="match status" value="1"/>
</dbReference>
<dbReference type="Pfam" id="PF03473">
    <property type="entry name" value="MOSC"/>
    <property type="match status" value="1"/>
</dbReference>
<dbReference type="InParanoid" id="W2RV16"/>